<protein>
    <recommendedName>
        <fullName evidence="3">DUF4912 domain-containing protein</fullName>
    </recommendedName>
</protein>
<dbReference type="Gene3D" id="1.10.10.60">
    <property type="entry name" value="Homeodomain-like"/>
    <property type="match status" value="1"/>
</dbReference>
<dbReference type="RefSeq" id="WP_101175023.1">
    <property type="nucleotide sequence ID" value="NZ_PISE01000001.1"/>
</dbReference>
<evidence type="ECO:0000313" key="1">
    <source>
        <dbReference type="EMBL" id="PKG25735.1"/>
    </source>
</evidence>
<gene>
    <name evidence="1" type="ORF">CWS01_00455</name>
</gene>
<organism evidence="1 2">
    <name type="scientific">Niallia nealsonii</name>
    <dbReference type="NCBI Taxonomy" id="115979"/>
    <lineage>
        <taxon>Bacteria</taxon>
        <taxon>Bacillati</taxon>
        <taxon>Bacillota</taxon>
        <taxon>Bacilli</taxon>
        <taxon>Bacillales</taxon>
        <taxon>Bacillaceae</taxon>
        <taxon>Niallia</taxon>
    </lineage>
</organism>
<dbReference type="Pfam" id="PF16258">
    <property type="entry name" value="DUF4912"/>
    <property type="match status" value="1"/>
</dbReference>
<dbReference type="OrthoDB" id="9812700at2"/>
<proteinExistence type="predicted"/>
<name>A0A2N0Z899_9BACI</name>
<dbReference type="EMBL" id="PISE01000001">
    <property type="protein sequence ID" value="PKG25735.1"/>
    <property type="molecule type" value="Genomic_DNA"/>
</dbReference>
<dbReference type="InterPro" id="IPR032585">
    <property type="entry name" value="DUF4912"/>
</dbReference>
<comment type="caution">
    <text evidence="1">The sequence shown here is derived from an EMBL/GenBank/DDBJ whole genome shotgun (WGS) entry which is preliminary data.</text>
</comment>
<dbReference type="AlphaFoldDB" id="A0A2N0Z899"/>
<keyword evidence="2" id="KW-1185">Reference proteome</keyword>
<evidence type="ECO:0008006" key="3">
    <source>
        <dbReference type="Google" id="ProtNLM"/>
    </source>
</evidence>
<dbReference type="Proteomes" id="UP000233375">
    <property type="component" value="Unassembled WGS sequence"/>
</dbReference>
<reference evidence="1 2" key="1">
    <citation type="journal article" date="2003" name="Int. J. Syst. Evol. Microbiol.">
        <title>Bacillus nealsonii sp. nov., isolated from a spacecraft-assembly facility, whose spores are gamma-radiation resistant.</title>
        <authorList>
            <person name="Venkateswaran K."/>
            <person name="Kempf M."/>
            <person name="Chen F."/>
            <person name="Satomi M."/>
            <person name="Nicholson W."/>
            <person name="Kern R."/>
        </authorList>
    </citation>
    <scope>NUCLEOTIDE SEQUENCE [LARGE SCALE GENOMIC DNA]</scope>
    <source>
        <strain evidence="1 2">FO-92</strain>
    </source>
</reference>
<sequence>MLEQILELRRKGLSFRKIAKELGSTVGKVQYQWNKYMKSLQEEEQNPADTEEESKRPKANDKCAIAFSNQLMKTSIQELLGNNGMEARVSAETSAFVFWRIPQGKWCILFQYYGIKQDECAFILKINDITSIIYNGHNAHSTKKIELQNGIEHAVIQDLKANRSYCFEVGVLDYYQTFIPILQSNPIQLPRTNKNHTGSLASDMETWVKGNLAAPNWIEHVSTYSYYEMEREDVKKK</sequence>
<evidence type="ECO:0000313" key="2">
    <source>
        <dbReference type="Proteomes" id="UP000233375"/>
    </source>
</evidence>
<accession>A0A2N0Z899</accession>